<dbReference type="EMBL" id="PQFF01000398">
    <property type="protein sequence ID" value="RHZ52878.1"/>
    <property type="molecule type" value="Genomic_DNA"/>
</dbReference>
<protein>
    <recommendedName>
        <fullName evidence="1">F-box domain-containing protein</fullName>
    </recommendedName>
</protein>
<keyword evidence="3" id="KW-1185">Reference proteome</keyword>
<dbReference type="Gene3D" id="1.20.1280.50">
    <property type="match status" value="1"/>
</dbReference>
<dbReference type="Pfam" id="PF12937">
    <property type="entry name" value="F-box-like"/>
    <property type="match status" value="1"/>
</dbReference>
<reference evidence="2 3" key="1">
    <citation type="submission" date="2018-08" db="EMBL/GenBank/DDBJ databases">
        <title>Genome and evolution of the arbuscular mycorrhizal fungus Diversispora epigaea (formerly Glomus versiforme) and its bacterial endosymbionts.</title>
        <authorList>
            <person name="Sun X."/>
            <person name="Fei Z."/>
            <person name="Harrison M."/>
        </authorList>
    </citation>
    <scope>NUCLEOTIDE SEQUENCE [LARGE SCALE GENOMIC DNA]</scope>
    <source>
        <strain evidence="2 3">IT104</strain>
    </source>
</reference>
<sequence>MISLFPIEILQKIFSQLNINVLHNCLLVNRYWCATVVPLLWQKPFDFFDYHKVQIWNKGSNLTQVYVSCLSNESKNTLIQARVILPPQIFIKPTFDYASFLQCLDYILLFQATGVWIDENEKISHRKMTYRHYCVVEELCKLFLHHSSNLKYLKYDKSHALPIASDIGYIQLKYLPGAEICLSKLEGFCMMDFIPNEIIFTIAQVAHNLKEIKIEISCDNDDALATLFGSQQNLKSLIIYAEDYLPTIAEALRNRISKLKRIELNWEFSLPLDLFAESTELERFSAYQYSSIATRKIFEVFSNTKFKKLQKLHLITPKLFLDQISTLISNTEGSLIDLNIDYERAKGIKYCKEFIITIGKTCPNIRKLRIFVPDEVVPLLPSLLVSCTKLQNLEFLTGDSREESDIIITFNVSKYLPEMGKVLPPKLSNFFMSYNWVLTAESFREFLEYSEMRLEPGRKIDFNFGKELTIEHVEIVEEYGIKGILNIHPSTTLGKHLKFFRNQIEWRNIINNNQNNNYNRAYAQVEKLTGVSHEESFMVER</sequence>
<gene>
    <name evidence="2" type="ORF">Glove_456g15</name>
</gene>
<organism evidence="2 3">
    <name type="scientific">Diversispora epigaea</name>
    <dbReference type="NCBI Taxonomy" id="1348612"/>
    <lineage>
        <taxon>Eukaryota</taxon>
        <taxon>Fungi</taxon>
        <taxon>Fungi incertae sedis</taxon>
        <taxon>Mucoromycota</taxon>
        <taxon>Glomeromycotina</taxon>
        <taxon>Glomeromycetes</taxon>
        <taxon>Diversisporales</taxon>
        <taxon>Diversisporaceae</taxon>
        <taxon>Diversispora</taxon>
    </lineage>
</organism>
<evidence type="ECO:0000313" key="3">
    <source>
        <dbReference type="Proteomes" id="UP000266861"/>
    </source>
</evidence>
<proteinExistence type="predicted"/>
<feature type="domain" description="F-box" evidence="1">
    <location>
        <begin position="1"/>
        <end position="44"/>
    </location>
</feature>
<comment type="caution">
    <text evidence="2">The sequence shown here is derived from an EMBL/GenBank/DDBJ whole genome shotgun (WGS) entry which is preliminary data.</text>
</comment>
<dbReference type="AlphaFoldDB" id="A0A397GT86"/>
<dbReference type="OrthoDB" id="2382657at2759"/>
<evidence type="ECO:0000313" key="2">
    <source>
        <dbReference type="EMBL" id="RHZ52878.1"/>
    </source>
</evidence>
<dbReference type="SUPFAM" id="SSF52047">
    <property type="entry name" value="RNI-like"/>
    <property type="match status" value="1"/>
</dbReference>
<dbReference type="InterPro" id="IPR001810">
    <property type="entry name" value="F-box_dom"/>
</dbReference>
<dbReference type="SUPFAM" id="SSF81383">
    <property type="entry name" value="F-box domain"/>
    <property type="match status" value="1"/>
</dbReference>
<accession>A0A397GT86</accession>
<dbReference type="InterPro" id="IPR036047">
    <property type="entry name" value="F-box-like_dom_sf"/>
</dbReference>
<name>A0A397GT86_9GLOM</name>
<evidence type="ECO:0000259" key="1">
    <source>
        <dbReference type="PROSITE" id="PS50181"/>
    </source>
</evidence>
<dbReference type="InterPro" id="IPR032675">
    <property type="entry name" value="LRR_dom_sf"/>
</dbReference>
<dbReference type="Proteomes" id="UP000266861">
    <property type="component" value="Unassembled WGS sequence"/>
</dbReference>
<dbReference type="Gene3D" id="3.80.10.10">
    <property type="entry name" value="Ribonuclease Inhibitor"/>
    <property type="match status" value="1"/>
</dbReference>
<dbReference type="PROSITE" id="PS50181">
    <property type="entry name" value="FBOX"/>
    <property type="match status" value="1"/>
</dbReference>